<gene>
    <name evidence="2" type="ORF">DMC30DRAFT_415749</name>
</gene>
<feature type="compositionally biased region" description="Low complexity" evidence="1">
    <location>
        <begin position="177"/>
        <end position="189"/>
    </location>
</feature>
<feature type="compositionally biased region" description="Pro residues" evidence="1">
    <location>
        <begin position="326"/>
        <end position="342"/>
    </location>
</feature>
<name>A0A5C5FY54_9BASI</name>
<feature type="compositionally biased region" description="Low complexity" evidence="1">
    <location>
        <begin position="513"/>
        <end position="526"/>
    </location>
</feature>
<dbReference type="AlphaFoldDB" id="A0A5C5FY54"/>
<dbReference type="EMBL" id="SOZI01000037">
    <property type="protein sequence ID" value="TNY21790.1"/>
    <property type="molecule type" value="Genomic_DNA"/>
</dbReference>
<feature type="region of interest" description="Disordered" evidence="1">
    <location>
        <begin position="1"/>
        <end position="41"/>
    </location>
</feature>
<feature type="region of interest" description="Disordered" evidence="1">
    <location>
        <begin position="293"/>
        <end position="343"/>
    </location>
</feature>
<feature type="compositionally biased region" description="Basic and acidic residues" evidence="1">
    <location>
        <begin position="153"/>
        <end position="169"/>
    </location>
</feature>
<reference evidence="2 3" key="1">
    <citation type="submission" date="2019-03" db="EMBL/GenBank/DDBJ databases">
        <title>Rhodosporidium diobovatum UCD-FST 08-225 genome sequencing, assembly, and annotation.</title>
        <authorList>
            <person name="Fakankun I.U."/>
            <person name="Fristensky B."/>
            <person name="Levin D.B."/>
        </authorList>
    </citation>
    <scope>NUCLEOTIDE SEQUENCE [LARGE SCALE GENOMIC DNA]</scope>
    <source>
        <strain evidence="2 3">UCD-FST 08-225</strain>
    </source>
</reference>
<comment type="caution">
    <text evidence="2">The sequence shown here is derived from an EMBL/GenBank/DDBJ whole genome shotgun (WGS) entry which is preliminary data.</text>
</comment>
<sequence>MASDTDSDGGVSDGDPPDYSGGPRPAPIAPPPTLGAGGVPKKRSFDELEDIVFSNPKSFVALAKDIADSRGVQLLIGDDRTHKVSSAYMHVHCAFRRAGCPFIIKLTKAKEGGWLIRGGKTSDLETKQRSNYRCRHPAGSRADLTSGTAVEAWMRKADPRSSSHPDGSRPRAAKLRSTPVSTPHSTPSHLDPGAAQDESSAGRAPRTSARAAAARNNIAAATPSAPPSASSSRLLGAAPPTAPVSYAAIEPERALAPPFQRAIDLQAQIVPALSPRQQPHSHHPQQQSMMYASGYSPRSYQPSVTGGGGGDPYRLLHSPSQGTHPRAPPPSTSSHRLPPPAADPAAVSAWTAVLAPLGDTSLLPLARILASPLVSCTPASFFTEPRDARQKLLDALPGELTGLWPKIKLARRLGGEEGERVWAGVQRRQQRERDQAGSNEAAGGGDDSREVSVDGSDASAAQVRARILGGATKAEPGDDADAETVLSMHAPQFNGAQASPGTTAASQSPAVFAAAPGAPAARSSPARTTPNGMDVDSPVGATAQGLGAPVSAAKALSPAAGLIVASPPPASKLLLQQHE</sequence>
<feature type="region of interest" description="Disordered" evidence="1">
    <location>
        <begin position="513"/>
        <end position="540"/>
    </location>
</feature>
<accession>A0A5C5FY54</accession>
<feature type="compositionally biased region" description="Pro residues" evidence="1">
    <location>
        <begin position="24"/>
        <end position="33"/>
    </location>
</feature>
<feature type="compositionally biased region" description="Low complexity" evidence="1">
    <location>
        <begin position="199"/>
        <end position="214"/>
    </location>
</feature>
<feature type="region of interest" description="Disordered" evidence="1">
    <location>
        <begin position="125"/>
        <end position="214"/>
    </location>
</feature>
<protein>
    <submittedName>
        <fullName evidence="2">Uncharacterized protein</fullName>
    </submittedName>
</protein>
<keyword evidence="3" id="KW-1185">Reference proteome</keyword>
<proteinExistence type="predicted"/>
<dbReference type="Proteomes" id="UP000311382">
    <property type="component" value="Unassembled WGS sequence"/>
</dbReference>
<dbReference type="OrthoDB" id="2528183at2759"/>
<feature type="region of interest" description="Disordered" evidence="1">
    <location>
        <begin position="421"/>
        <end position="458"/>
    </location>
</feature>
<feature type="compositionally biased region" description="Low complexity" evidence="1">
    <location>
        <begin position="1"/>
        <end position="23"/>
    </location>
</feature>
<evidence type="ECO:0000313" key="3">
    <source>
        <dbReference type="Proteomes" id="UP000311382"/>
    </source>
</evidence>
<evidence type="ECO:0000256" key="1">
    <source>
        <dbReference type="SAM" id="MobiDB-lite"/>
    </source>
</evidence>
<organism evidence="2 3">
    <name type="scientific">Rhodotorula diobovata</name>
    <dbReference type="NCBI Taxonomy" id="5288"/>
    <lineage>
        <taxon>Eukaryota</taxon>
        <taxon>Fungi</taxon>
        <taxon>Dikarya</taxon>
        <taxon>Basidiomycota</taxon>
        <taxon>Pucciniomycotina</taxon>
        <taxon>Microbotryomycetes</taxon>
        <taxon>Sporidiobolales</taxon>
        <taxon>Sporidiobolaceae</taxon>
        <taxon>Rhodotorula</taxon>
    </lineage>
</organism>
<evidence type="ECO:0000313" key="2">
    <source>
        <dbReference type="EMBL" id="TNY21790.1"/>
    </source>
</evidence>